<dbReference type="RefSeq" id="WP_187430775.1">
    <property type="nucleotide sequence ID" value="NZ_CP143423.1"/>
</dbReference>
<dbReference type="Pfam" id="PF06094">
    <property type="entry name" value="GGACT"/>
    <property type="match status" value="1"/>
</dbReference>
<dbReference type="InterPro" id="IPR020084">
    <property type="entry name" value="NUDIX_hydrolase_CS"/>
</dbReference>
<evidence type="ECO:0000256" key="1">
    <source>
        <dbReference type="ARBA" id="ARBA00001946"/>
    </source>
</evidence>
<evidence type="ECO:0000313" key="5">
    <source>
        <dbReference type="Proteomes" id="UP001318682"/>
    </source>
</evidence>
<dbReference type="InterPro" id="IPR013024">
    <property type="entry name" value="GGCT-like"/>
</dbReference>
<reference evidence="4 5" key="1">
    <citation type="submission" date="2015-07" db="EMBL/GenBank/DDBJ databases">
        <authorList>
            <person name="Voget S."/>
            <person name="Dogs M."/>
            <person name="Brinkhoff T.H."/>
            <person name="Daniel R."/>
        </authorList>
    </citation>
    <scope>NUCLEOTIDE SEQUENCE [LARGE SCALE GENOMIC DNA]</scope>
    <source>
        <strain evidence="4 5">B14</strain>
    </source>
</reference>
<dbReference type="Gene3D" id="3.10.490.10">
    <property type="entry name" value="Gamma-glutamyl cyclotransferase-like"/>
    <property type="match status" value="1"/>
</dbReference>
<dbReference type="InterPro" id="IPR036568">
    <property type="entry name" value="GGCT-like_sf"/>
</dbReference>
<protein>
    <recommendedName>
        <fullName evidence="3">Nudix hydrolase domain-containing protein</fullName>
    </recommendedName>
</protein>
<dbReference type="NCBIfam" id="TIGR00052">
    <property type="entry name" value="nudix-type nucleoside diphosphatase, YffH/AdpP family"/>
    <property type="match status" value="1"/>
</dbReference>
<evidence type="ECO:0000256" key="2">
    <source>
        <dbReference type="ARBA" id="ARBA00022801"/>
    </source>
</evidence>
<dbReference type="EMBL" id="CP143423">
    <property type="protein sequence ID" value="WVX48939.1"/>
    <property type="molecule type" value="Genomic_DNA"/>
</dbReference>
<proteinExistence type="predicted"/>
<reference evidence="5" key="2">
    <citation type="submission" date="2024-01" db="EMBL/GenBank/DDBJ databases">
        <title>Roseobacter fucihabitans sp. nov., isolated from the brown alga Fucus spiralis.</title>
        <authorList>
            <person name="Hahnke S."/>
            <person name="Berger M."/>
            <person name="Schlingloff A."/>
            <person name="Athale I."/>
            <person name="Neumann-Schaal M."/>
            <person name="Adenaya A."/>
            <person name="Poehlein A."/>
            <person name="Daniel R."/>
            <person name="Pertersen J."/>
            <person name="Brinkhoff T."/>
        </authorList>
    </citation>
    <scope>NUCLEOTIDE SEQUENCE [LARGE SCALE GENOMIC DNA]</scope>
    <source>
        <strain evidence="5">B14</strain>
    </source>
</reference>
<dbReference type="PROSITE" id="PS51462">
    <property type="entry name" value="NUDIX"/>
    <property type="match status" value="1"/>
</dbReference>
<dbReference type="PROSITE" id="PS00893">
    <property type="entry name" value="NUDIX_BOX"/>
    <property type="match status" value="1"/>
</dbReference>
<evidence type="ECO:0000259" key="3">
    <source>
        <dbReference type="PROSITE" id="PS51462"/>
    </source>
</evidence>
<sequence length="368" mass="40734">MDPLFLFGTMQHLPLLEAVLGEAAHIRLTSAELRGYRVDAACEGPFPTLTPQEDAIAVGLLAEGLTGADIARLDYYENAFEYSLQPVVLTDRRAARCYMARPERWKGNGIWSLEDWAAEWGALSVIAAHEVMGYFGQKPPEVIAEMFPMIRARAWSTVNAAETREGVNGFTGRVEIAQRRRVYAQYFALDEFDISHARFDGSMTPELMRAVFIAADAAHVLPYDPVRDCVLLVEQMRMGPLARGDAALWQLEPIAGRLDPGETPQNTVRREALEEAGLTIGALHAVAQTYSSPGNSTEFHYSYVGIADLGEGTAGLGGLESEDEDIRSRVMDFEALLALCDDQKLENAPLVLITYWLARHRDRLRASS</sequence>
<keyword evidence="2" id="KW-0378">Hydrolase</keyword>
<dbReference type="InterPro" id="IPR000086">
    <property type="entry name" value="NUDIX_hydrolase_dom"/>
</dbReference>
<dbReference type="Gene3D" id="3.90.79.10">
    <property type="entry name" value="Nucleoside Triphosphate Pyrophosphohydrolase"/>
    <property type="match status" value="1"/>
</dbReference>
<dbReference type="SUPFAM" id="SSF110857">
    <property type="entry name" value="Gamma-glutamyl cyclotransferase-like"/>
    <property type="match status" value="1"/>
</dbReference>
<name>A0ABZ2BVR7_9RHOB</name>
<evidence type="ECO:0000313" key="4">
    <source>
        <dbReference type="EMBL" id="WVX48939.1"/>
    </source>
</evidence>
<dbReference type="Pfam" id="PF00293">
    <property type="entry name" value="NUDIX"/>
    <property type="match status" value="1"/>
</dbReference>
<gene>
    <name evidence="4" type="ORF">ROLI_020230</name>
</gene>
<comment type="cofactor">
    <cofactor evidence="1">
        <name>Mg(2+)</name>
        <dbReference type="ChEBI" id="CHEBI:18420"/>
    </cofactor>
</comment>
<dbReference type="SUPFAM" id="SSF55811">
    <property type="entry name" value="Nudix"/>
    <property type="match status" value="1"/>
</dbReference>
<feature type="domain" description="Nudix hydrolase" evidence="3">
    <location>
        <begin position="213"/>
        <end position="353"/>
    </location>
</feature>
<organism evidence="4 5">
    <name type="scientific">Roseobacter fucihabitans</name>
    <dbReference type="NCBI Taxonomy" id="1537242"/>
    <lineage>
        <taxon>Bacteria</taxon>
        <taxon>Pseudomonadati</taxon>
        <taxon>Pseudomonadota</taxon>
        <taxon>Alphaproteobacteria</taxon>
        <taxon>Rhodobacterales</taxon>
        <taxon>Roseobacteraceae</taxon>
        <taxon>Roseobacter</taxon>
    </lineage>
</organism>
<dbReference type="InterPro" id="IPR009288">
    <property type="entry name" value="AIG2-like_dom"/>
</dbReference>
<dbReference type="InterPro" id="IPR015797">
    <property type="entry name" value="NUDIX_hydrolase-like_dom_sf"/>
</dbReference>
<dbReference type="Proteomes" id="UP001318682">
    <property type="component" value="Chromosome"/>
</dbReference>
<dbReference type="CDD" id="cd06661">
    <property type="entry name" value="GGCT_like"/>
    <property type="match status" value="1"/>
</dbReference>
<dbReference type="InterPro" id="IPR004385">
    <property type="entry name" value="NDP_pyrophosphatase"/>
</dbReference>
<keyword evidence="5" id="KW-1185">Reference proteome</keyword>
<dbReference type="CDD" id="cd24155">
    <property type="entry name" value="NUDIX_ADPRase"/>
    <property type="match status" value="1"/>
</dbReference>
<accession>A0ABZ2BVR7</accession>